<dbReference type="Pfam" id="PF08719">
    <property type="entry name" value="NADAR"/>
    <property type="match status" value="1"/>
</dbReference>
<dbReference type="Proteomes" id="UP000265703">
    <property type="component" value="Unassembled WGS sequence"/>
</dbReference>
<dbReference type="InterPro" id="IPR037238">
    <property type="entry name" value="YbiA-like_sf"/>
</dbReference>
<accession>A0A397SFL6</accession>
<dbReference type="OrthoDB" id="206452at2759"/>
<evidence type="ECO:0000256" key="1">
    <source>
        <dbReference type="SAM" id="MobiDB-lite"/>
    </source>
</evidence>
<proteinExistence type="predicted"/>
<feature type="domain" description="NADAR" evidence="2">
    <location>
        <begin position="282"/>
        <end position="424"/>
    </location>
</feature>
<dbReference type="EMBL" id="QKYT01000453">
    <property type="protein sequence ID" value="RIA85040.1"/>
    <property type="molecule type" value="Genomic_DNA"/>
</dbReference>
<reference evidence="3 4" key="1">
    <citation type="submission" date="2018-06" db="EMBL/GenBank/DDBJ databases">
        <title>Comparative genomics reveals the genomic features of Rhizophagus irregularis, R. cerebriforme, R. diaphanum and Gigaspora rosea, and their symbiotic lifestyle signature.</title>
        <authorList>
            <person name="Morin E."/>
            <person name="San Clemente H."/>
            <person name="Chen E.C.H."/>
            <person name="De La Providencia I."/>
            <person name="Hainaut M."/>
            <person name="Kuo A."/>
            <person name="Kohler A."/>
            <person name="Murat C."/>
            <person name="Tang N."/>
            <person name="Roy S."/>
            <person name="Loubradou J."/>
            <person name="Henrissat B."/>
            <person name="Grigoriev I.V."/>
            <person name="Corradi N."/>
            <person name="Roux C."/>
            <person name="Martin F.M."/>
        </authorList>
    </citation>
    <scope>NUCLEOTIDE SEQUENCE [LARGE SCALE GENOMIC DNA]</scope>
    <source>
        <strain evidence="3 4">DAOM 227022</strain>
    </source>
</reference>
<evidence type="ECO:0000313" key="3">
    <source>
        <dbReference type="EMBL" id="RIA85040.1"/>
    </source>
</evidence>
<evidence type="ECO:0000259" key="2">
    <source>
        <dbReference type="Pfam" id="PF08719"/>
    </source>
</evidence>
<organism evidence="3 4">
    <name type="scientific">Glomus cerebriforme</name>
    <dbReference type="NCBI Taxonomy" id="658196"/>
    <lineage>
        <taxon>Eukaryota</taxon>
        <taxon>Fungi</taxon>
        <taxon>Fungi incertae sedis</taxon>
        <taxon>Mucoromycota</taxon>
        <taxon>Glomeromycotina</taxon>
        <taxon>Glomeromycetes</taxon>
        <taxon>Glomerales</taxon>
        <taxon>Glomeraceae</taxon>
        <taxon>Glomus</taxon>
    </lineage>
</organism>
<dbReference type="SUPFAM" id="SSF143990">
    <property type="entry name" value="YbiA-like"/>
    <property type="match status" value="1"/>
</dbReference>
<dbReference type="CDD" id="cd15457">
    <property type="entry name" value="NADAR"/>
    <property type="match status" value="1"/>
</dbReference>
<dbReference type="STRING" id="658196.A0A397SFL6"/>
<dbReference type="Gene3D" id="1.10.357.40">
    <property type="entry name" value="YbiA-like"/>
    <property type="match status" value="1"/>
</dbReference>
<feature type="region of interest" description="Disordered" evidence="1">
    <location>
        <begin position="88"/>
        <end position="120"/>
    </location>
</feature>
<dbReference type="NCBIfam" id="TIGR02464">
    <property type="entry name" value="ribofla_fusion"/>
    <property type="match status" value="1"/>
</dbReference>
<dbReference type="AlphaFoldDB" id="A0A397SFL6"/>
<gene>
    <name evidence="3" type="ORF">C1645_391540</name>
</gene>
<dbReference type="InterPro" id="IPR012816">
    <property type="entry name" value="NADAR"/>
</dbReference>
<name>A0A397SFL6_9GLOM</name>
<feature type="compositionally biased region" description="Basic and acidic residues" evidence="1">
    <location>
        <begin position="104"/>
        <end position="120"/>
    </location>
</feature>
<protein>
    <recommendedName>
        <fullName evidence="2">NADAR domain-containing protein</fullName>
    </recommendedName>
</protein>
<evidence type="ECO:0000313" key="4">
    <source>
        <dbReference type="Proteomes" id="UP000265703"/>
    </source>
</evidence>
<sequence length="469" mass="55312">MSKIQIWEYVLKWGRAQNPELPSDPTNFSREDFNTLKNSLQQIIPFIGFYNITSEEFSDKVLPYKKILPKELYKDLLKYFLKPNNQKSGPCGDETKSVNNSKYQETERSSGRNFLKKDNESDASGSRILINQLALIITFEYHRLGRPNLDTCHSKGYHPITRHFGDLGIDGNNAFQFVYDSIMNCWANSWKIALVVSINPMKNVRELYNFLKEIRKKFGSEILDIIFVQPVQPSNPTGYFSHLDVYVVKDDKITWKQEFNNVMDKIITKAYSRNKYGGDEILFYNEDEPYHEFSNFYKAQITIGHKEWPTIEHYFQAAKFRDRHLHNKIPLSRSARKALQKNNYKKHKDWESPTLPDDKESIMKNVLFQKFTQHEKLKYKLLSTGKVKIFNHTENDRYWGDGGGRNHDGLNRLGIMLQELREIIMEEEKSNLINKYNSNSFIKWVVPELGELRQFDDLIDFIDFENFKI</sequence>
<comment type="caution">
    <text evidence="3">The sequence shown here is derived from an EMBL/GenBank/DDBJ whole genome shotgun (WGS) entry which is preliminary data.</text>
</comment>
<keyword evidence="4" id="KW-1185">Reference proteome</keyword>